<dbReference type="InterPro" id="IPR000504">
    <property type="entry name" value="RRM_dom"/>
</dbReference>
<dbReference type="EMBL" id="AL161537">
    <property type="protein sequence ID" value="CAB78428.1"/>
    <property type="molecule type" value="Genomic_DNA"/>
</dbReference>
<evidence type="ECO:0000256" key="2">
    <source>
        <dbReference type="PROSITE-ProRule" id="PRU00176"/>
    </source>
</evidence>
<dbReference type="PROSITE" id="PS50102">
    <property type="entry name" value="RRM"/>
    <property type="match status" value="1"/>
</dbReference>
<dbReference type="SMART" id="SM00360">
    <property type="entry name" value="RRM"/>
    <property type="match status" value="1"/>
</dbReference>
<reference key="1">
    <citation type="journal article" date="1999" name="Nature">
        <title>Sequence and analysis of chromosome 4 of the plant Arabidopsis thaliana.</title>
        <authorList>
            <consortium name="EU"/>
            <consortium name="CSHL and WU Arabidopsis Sequencing Project"/>
            <person name="Mayer K."/>
            <person name="Schuller C."/>
            <person name="Wambutt R."/>
            <person name="Murphy G."/>
            <person name="Volckaert G."/>
            <person name="Pohl T."/>
            <person name="Dusterhoft A."/>
            <person name="Stiekema W."/>
            <person name="Entian K.D."/>
            <person name="Terryn N."/>
            <person name="Harris B."/>
            <person name="Ansorge W."/>
            <person name="Brandt P."/>
            <person name="Grivell L."/>
            <person name="Rieger M."/>
            <person name="Weichselgartner M."/>
            <person name="de Simone V."/>
            <person name="Obermaier B."/>
            <person name="Mache R."/>
            <person name="Muller M."/>
            <person name="Kreis M."/>
            <person name="Delseny M."/>
            <person name="Puigdomenech P."/>
            <person name="Watson M."/>
            <person name="Schmidtheini T."/>
            <person name="Reichert B."/>
            <person name="Portatelle D."/>
            <person name="Perez-Alonso M."/>
            <person name="Boutry M."/>
            <person name="Bancroft I."/>
            <person name="Vos P."/>
            <person name="Hoheisel J."/>
            <person name="Zimmermann W."/>
            <person name="Wedler H."/>
            <person name="Ridley P."/>
            <person name="Langham S.A."/>
            <person name="McCullagh B."/>
            <person name="Bilham L."/>
            <person name="Robben J."/>
            <person name="Van der Schueren J."/>
            <person name="Grymonprez B."/>
            <person name="Chuang Y.J."/>
            <person name="Vandenbussche F."/>
            <person name="Braeken M."/>
            <person name="Weltjens I."/>
            <person name="Voet M."/>
            <person name="Bastiaens I."/>
            <person name="Aert R."/>
            <person name="Defoor E."/>
            <person name="Weitzenegger T."/>
            <person name="Bothe G."/>
            <person name="Ramsperger U."/>
            <person name="Hilbert H."/>
            <person name="Braun M."/>
            <person name="Holzer E."/>
            <person name="Brandt A."/>
            <person name="Peters S."/>
            <person name="van Staveren M."/>
            <person name="Dirske W."/>
            <person name="Mooijman P."/>
            <person name="Klein Lankhorst R."/>
            <person name="Rose M."/>
            <person name="Hauf J."/>
            <person name="Kotter P."/>
            <person name="Berneiser S."/>
            <person name="Hempel S."/>
            <person name="Feldpausch M."/>
            <person name="Lamberth S."/>
            <person name="Van den Daele H."/>
            <person name="De Keyser A."/>
            <person name="Buysshaert C."/>
            <person name="Gielen J."/>
            <person name="Villarroel R."/>
            <person name="De Clercq R."/>
            <person name="Van Montagu M."/>
            <person name="Rogers J."/>
            <person name="Cronin A."/>
            <person name="Quail M."/>
            <person name="Bray-Allen S."/>
            <person name="Clark L."/>
            <person name="Doggett J."/>
            <person name="Hall S."/>
            <person name="Kay M."/>
            <person name="Lennard N."/>
            <person name="McLay K."/>
            <person name="Mayes R."/>
            <person name="Pettett A."/>
            <person name="Rajandream M.A."/>
            <person name="Lyne M."/>
            <person name="Benes V."/>
            <person name="Rechmann S."/>
            <person name="Borkova D."/>
            <person name="Blocker H."/>
            <person name="Scharfe M."/>
            <person name="Grimm M."/>
            <person name="Lohnert T.H."/>
            <person name="Dose S."/>
            <person name="de Haan M."/>
            <person name="Maarse A."/>
            <person name="Schafer M."/>
            <person name="Muller-Auer S."/>
            <person name="Gabel C."/>
            <person name="Fuchs M."/>
            <person name="Fartmann B."/>
            <person name="Granderath K."/>
            <person name="Dauner D."/>
            <person name="Herzl A."/>
            <person name="Neumann S."/>
            <person name="Argiriou A."/>
            <person name="Vitale D."/>
            <person name="Liguori R."/>
            <person name="Piravandi E."/>
            <person name="Massenet O."/>
            <person name="Quigley F."/>
            <person name="Clabauld G."/>
            <person name="Mundlein A."/>
            <person name="Felber R."/>
            <person name="Schnabl S."/>
            <person name="Hiller R."/>
            <person name="Schmidt W."/>
            <person name="Lecharny A."/>
            <person name="Aubourg S."/>
            <person name="Chefdor F."/>
            <person name="Cooke R."/>
            <person name="Berger C."/>
            <person name="Montfort A."/>
            <person name="Casacuberta E."/>
            <person name="Gibbons T."/>
            <person name="Weber N."/>
            <person name="Vandenbol M."/>
            <person name="Bargues M."/>
            <person name="Terol J."/>
            <person name="Torres A."/>
            <person name="Perez-Perez A."/>
            <person name="Purnelle B."/>
            <person name="Bent E."/>
            <person name="Johnson S."/>
            <person name="Tacon D."/>
            <person name="Jesse T."/>
            <person name="Heijnen L."/>
            <person name="Schwarz S."/>
            <person name="Scholler P."/>
            <person name="Heber S."/>
            <person name="Francs P."/>
            <person name="Bielke C."/>
            <person name="Frishman D."/>
            <person name="Haase D."/>
            <person name="Lemcke K."/>
            <person name="Mewes H.W."/>
            <person name="Stocker S."/>
            <person name="Zaccaria P."/>
            <person name="Bevan M."/>
            <person name="Wilson R.K."/>
            <person name="de la Bastide M."/>
            <person name="Habermann K."/>
            <person name="Parnell L."/>
            <person name="Dedhia N."/>
            <person name="Gnoj L."/>
            <person name="Schutz K."/>
            <person name="Huang E."/>
            <person name="Spiegel L."/>
            <person name="Sehkon M."/>
            <person name="Murray J."/>
            <person name="Sheet P."/>
            <person name="Cordes M."/>
            <person name="Abu-Threideh J."/>
            <person name="Stoneking T."/>
            <person name="Kalicki J."/>
            <person name="Graves T."/>
            <person name="Harmon G."/>
            <person name="Edwards J."/>
            <person name="Latreille P."/>
            <person name="Courtney L."/>
            <person name="Cloud J."/>
            <person name="Abbott A."/>
            <person name="Scott K."/>
            <person name="Johnson D."/>
            <person name="Minx P."/>
            <person name="Bentley D."/>
            <person name="Fulton B."/>
            <person name="Miller N."/>
            <person name="Greco T."/>
            <person name="Kemp K."/>
            <person name="Kramer J."/>
            <person name="Fulton L."/>
            <person name="Mardis E."/>
            <person name="Dante M."/>
            <person name="Pepin K."/>
            <person name="Hillier L."/>
            <person name="Nelson J."/>
            <person name="Spieth J."/>
            <person name="Ryan E."/>
            <person name="Andrews S."/>
            <person name="Geisel C."/>
            <person name="Layman D."/>
            <person name="Du H."/>
            <person name="Ali J."/>
            <person name="Berghoff A."/>
            <person name="Jones K."/>
            <person name="Drone K."/>
            <person name="Cotton M."/>
            <person name="Joshu C."/>
            <person name="Antonoiu B."/>
            <person name="Zidanic M."/>
            <person name="Strong C."/>
            <person name="Sun H."/>
            <person name="Lamar B."/>
            <person name="Yordan C."/>
            <person name="Ma P."/>
            <person name="Zhong J."/>
            <person name="Preston R."/>
            <person name="Vil D."/>
            <person name="Shekher M."/>
            <person name="Matero A."/>
            <person name="Shah R."/>
            <person name="Swaby I.K."/>
            <person name="O'Shaughnessy A."/>
            <person name="Rodriguez M."/>
            <person name="Hoffmann J."/>
            <person name="Till S."/>
            <person name="Granat S."/>
            <person name="Shohdy N."/>
            <person name="Hasegawa A."/>
            <person name="Hameed A."/>
            <person name="Lodhi M."/>
            <person name="Johnson A."/>
            <person name="Chen E."/>
            <person name="Marra M."/>
            <person name="Martienssen R."/>
            <person name="McCombie W.R."/>
        </authorList>
    </citation>
    <scope>NUCLEOTIDE SEQUENCE [LARGE SCALE GENOMIC DNA]</scope>
    <source>
        <strain>cv. Columbia</strain>
    </source>
</reference>
<dbReference type="PIR" id="T05255">
    <property type="entry name" value="T05255"/>
</dbReference>
<dbReference type="EMBL" id="AL035528">
    <property type="protein sequence ID" value="CAB36850.1"/>
    <property type="molecule type" value="Genomic_DNA"/>
</dbReference>
<reference evidence="5" key="4">
    <citation type="submission" date="2000-03" db="EMBL/GenBank/DDBJ databases">
        <authorList>
            <person name="Weber N."/>
            <person name="Grueninger D."/>
            <person name="Schmidheini T."/>
            <person name="Mewes H.W."/>
            <person name="Lemcke K."/>
            <person name="Mayer K.F.X."/>
        </authorList>
    </citation>
    <scope>NUCLEOTIDE SEQUENCE</scope>
</reference>
<organism evidence="4">
    <name type="scientific">Arabidopsis thaliana</name>
    <name type="common">Mouse-ear cress</name>
    <dbReference type="NCBI Taxonomy" id="3702"/>
    <lineage>
        <taxon>Eukaryota</taxon>
        <taxon>Viridiplantae</taxon>
        <taxon>Streptophyta</taxon>
        <taxon>Embryophyta</taxon>
        <taxon>Tracheophyta</taxon>
        <taxon>Spermatophyta</taxon>
        <taxon>Magnoliopsida</taxon>
        <taxon>eudicotyledons</taxon>
        <taxon>Gunneridae</taxon>
        <taxon>Pentapetalae</taxon>
        <taxon>rosids</taxon>
        <taxon>malvids</taxon>
        <taxon>Brassicales</taxon>
        <taxon>Brassicaceae</taxon>
        <taxon>Camelineae</taxon>
        <taxon>Arabidopsis</taxon>
    </lineage>
</organism>
<dbReference type="GO" id="GO:0003723">
    <property type="term" value="F:RNA binding"/>
    <property type="evidence" value="ECO:0007669"/>
    <property type="project" value="UniProtKB-UniRule"/>
</dbReference>
<accession>Q9SVM7</accession>
<gene>
    <name evidence="4" type="primary">F18A5.250</name>
    <name evidence="5" type="ordered locus">At4g13860</name>
</gene>
<dbReference type="SUPFAM" id="SSF54928">
    <property type="entry name" value="RNA-binding domain, RBD"/>
    <property type="match status" value="1"/>
</dbReference>
<evidence type="ECO:0000256" key="1">
    <source>
        <dbReference type="ARBA" id="ARBA00022884"/>
    </source>
</evidence>
<keyword evidence="1 2" id="KW-0694">RNA-binding</keyword>
<reference evidence="4" key="2">
    <citation type="submission" date="1999-02" db="EMBL/GenBank/DDBJ databases">
        <authorList>
            <person name="Bevan M."/>
            <person name="Weber N."/>
            <person name="Grueninger D."/>
            <person name="Schmidheini T."/>
            <person name="Bancroft I."/>
            <person name="Mewes H.W."/>
            <person name="Mayer K.F.X."/>
            <person name="Lemcke K."/>
            <person name="Schueller C."/>
        </authorList>
    </citation>
    <scope>NUCLEOTIDE SEQUENCE</scope>
</reference>
<reference evidence="4" key="3">
    <citation type="submission" date="1999-08" db="EMBL/GenBank/DDBJ databases">
        <authorList>
            <person name="EU Arabidopsis sequencing project"/>
        </authorList>
    </citation>
    <scope>NUCLEOTIDE SEQUENCE</scope>
</reference>
<dbReference type="PANTHER" id="PTHR48027">
    <property type="entry name" value="HETEROGENEOUS NUCLEAR RIBONUCLEOPROTEIN 87F-RELATED"/>
    <property type="match status" value="1"/>
</dbReference>
<sequence>MAPFSIPPKLLILCLLKPNFDIHLSLFKISLKHGYQGLRRNFVTIASDLSPTTTDDMLREAFSGYGNVVDAIVMRDRYTDRSRGFGFVTYSSHSEAEAAVSGMDGKELNGRRVSVKLFGIGDIDDE</sequence>
<proteinExistence type="predicted"/>
<evidence type="ECO:0000259" key="3">
    <source>
        <dbReference type="PROSITE" id="PS50102"/>
    </source>
</evidence>
<dbReference type="AlphaFoldDB" id="Q9SVM7"/>
<dbReference type="Pfam" id="PF00076">
    <property type="entry name" value="RRM_1"/>
    <property type="match status" value="1"/>
</dbReference>
<dbReference type="InterPro" id="IPR035979">
    <property type="entry name" value="RBD_domain_sf"/>
</dbReference>
<dbReference type="InterPro" id="IPR012677">
    <property type="entry name" value="Nucleotide-bd_a/b_plait_sf"/>
</dbReference>
<protein>
    <submittedName>
        <fullName evidence="4">RNA-binding protein like</fullName>
    </submittedName>
</protein>
<dbReference type="Gene3D" id="3.30.70.330">
    <property type="match status" value="1"/>
</dbReference>
<dbReference type="ExpressionAtlas" id="Q9SVM7">
    <property type="expression patterns" value="baseline and differential"/>
</dbReference>
<feature type="domain" description="RRM" evidence="3">
    <location>
        <begin position="42"/>
        <end position="116"/>
    </location>
</feature>
<evidence type="ECO:0000313" key="5">
    <source>
        <dbReference type="EMBL" id="CAB78428.1"/>
    </source>
</evidence>
<dbReference type="InterPro" id="IPR052462">
    <property type="entry name" value="SLIRP/GR-RBP-like"/>
</dbReference>
<evidence type="ECO:0000313" key="4">
    <source>
        <dbReference type="EMBL" id="CAB36850.1"/>
    </source>
</evidence>
<name>Q9SVM7_ARATH</name>